<sequence length="666" mass="72107">MPTTTTDIDPLLSPLYLAFPLAESQIKALAAEILRLYPPVPTIERIAIVDPATQKEIRVLDGDTSIRQRELPAGATIAAVVSAPCTLVFEFDGKVVRQESNPPYSIGGDGIGGRLNRWDGLSPGEHTLRVTPFDKPGGRGGTAVVISLVIVAEPTIPPDSGSPPVVVTPDDLGFTVFPLADGAKQFYIRADGDDGNTGDAPNRPLRSIARAMSLLRDDKGDRILLFAGHRFESPIGAWRASGIPGKPAGVFAYDDGSAESAGRRPIIACRNANAIDISTPGVHDVAFVGLHLTAVDRDPADAGFRVSSASSYGIQAVFPTQSIRIEDCRIDHFEYNVSFVCAGDKGQHQSVTIRRCLLLDAWGRPSELFRGHGLYMVRCKGVRITECVLDHNGWIDNAPGVKSVRNIYRHGAYLNDAGMEDIVFEGNLASRNANYGMQSRAGGFVRQNVFFDNATCVGVGGETAEVTDNLFVGGHDTDLYGQGIAAEIFARRAVMRGNVILDFEGRSHPYPASRIHISRRPWTPGGDRAIRIERNVMRGSEGPGLCIDDALAELTLGDNDFLGVKRQVIAFEKPVGKMFSSGNAYGGVTATHFTHYAAKNQKLTLQDWSTITGDLSRQATLRAGGESWRFDVAFIARSRDRRRGHWASELDPATIALALRTAYARK</sequence>
<accession>A0A7M2WQL5</accession>
<keyword evidence="2" id="KW-1185">Reference proteome</keyword>
<name>A0A7M2WQL5_9BACT</name>
<evidence type="ECO:0000313" key="1">
    <source>
        <dbReference type="EMBL" id="QOV87835.1"/>
    </source>
</evidence>
<proteinExistence type="predicted"/>
<dbReference type="InterPro" id="IPR011050">
    <property type="entry name" value="Pectin_lyase_fold/virulence"/>
</dbReference>
<dbReference type="KEGG" id="hbs:IPV69_16270"/>
<dbReference type="AlphaFoldDB" id="A0A7M2WQL5"/>
<dbReference type="SUPFAM" id="SSF51126">
    <property type="entry name" value="Pectin lyase-like"/>
    <property type="match status" value="1"/>
</dbReference>
<dbReference type="Gene3D" id="2.160.20.10">
    <property type="entry name" value="Single-stranded right-handed beta-helix, Pectin lyase-like"/>
    <property type="match status" value="1"/>
</dbReference>
<gene>
    <name evidence="1" type="ORF">IPV69_16270</name>
</gene>
<reference evidence="1 2" key="1">
    <citation type="submission" date="2020-10" db="EMBL/GenBank/DDBJ databases">
        <title>Wide distribution of Phycisphaera-like planctomycetes from WD2101 soil group in peatlands and genome analysis of the first cultivated representative.</title>
        <authorList>
            <person name="Dedysh S.N."/>
            <person name="Beletsky A.V."/>
            <person name="Ivanova A."/>
            <person name="Kulichevskaya I.S."/>
            <person name="Suzina N.E."/>
            <person name="Philippov D.A."/>
            <person name="Rakitin A.L."/>
            <person name="Mardanov A.V."/>
            <person name="Ravin N.V."/>
        </authorList>
    </citation>
    <scope>NUCLEOTIDE SEQUENCE [LARGE SCALE GENOMIC DNA]</scope>
    <source>
        <strain evidence="1 2">M1803</strain>
    </source>
</reference>
<dbReference type="InterPro" id="IPR012334">
    <property type="entry name" value="Pectin_lyas_fold"/>
</dbReference>
<organism evidence="1 2">
    <name type="scientific">Humisphaera borealis</name>
    <dbReference type="NCBI Taxonomy" id="2807512"/>
    <lineage>
        <taxon>Bacteria</taxon>
        <taxon>Pseudomonadati</taxon>
        <taxon>Planctomycetota</taxon>
        <taxon>Phycisphaerae</taxon>
        <taxon>Tepidisphaerales</taxon>
        <taxon>Tepidisphaeraceae</taxon>
        <taxon>Humisphaera</taxon>
    </lineage>
</organism>
<evidence type="ECO:0000313" key="2">
    <source>
        <dbReference type="Proteomes" id="UP000593765"/>
    </source>
</evidence>
<dbReference type="Proteomes" id="UP000593765">
    <property type="component" value="Chromosome"/>
</dbReference>
<dbReference type="RefSeq" id="WP_206290746.1">
    <property type="nucleotide sequence ID" value="NZ_CP063458.1"/>
</dbReference>
<protein>
    <submittedName>
        <fullName evidence="1">Right-handed parallel beta-helix repeat-containing protein</fullName>
    </submittedName>
</protein>
<dbReference type="EMBL" id="CP063458">
    <property type="protein sequence ID" value="QOV87835.1"/>
    <property type="molecule type" value="Genomic_DNA"/>
</dbReference>